<comment type="caution">
    <text evidence="1">The sequence shown here is derived from an EMBL/GenBank/DDBJ whole genome shotgun (WGS) entry which is preliminary data.</text>
</comment>
<protein>
    <recommendedName>
        <fullName evidence="3">DUF559 domain-containing protein</fullName>
    </recommendedName>
</protein>
<sequence>MTRWSIAHRVASERWQLLSPTVVATVTGELTDEQRIWNAVLHAGPGAMAGGLTAASLAGLRNWDRDQITVLVPYERGRPSALDGVGFVRSRRRLRSVGSPPRCRVEPAVLLFAASDRSERSAQGVLAAAVQQQLTSPQRLLEWLDRLAPLRRAATLRRAVEDIEGGAQSLAEMDVRRMCRDLGLARPTRQVKRRDADGRVRYTDCEWRLPSGRILVLEVDGGFHMEIEHWEDDLARQRALTAPDRIIVRCTARELRDEPERVGRDLRALGVPLAA</sequence>
<proteinExistence type="predicted"/>
<dbReference type="Proteomes" id="UP001142292">
    <property type="component" value="Unassembled WGS sequence"/>
</dbReference>
<dbReference type="EMBL" id="BSEL01000005">
    <property type="protein sequence ID" value="GLJ68668.1"/>
    <property type="molecule type" value="Genomic_DNA"/>
</dbReference>
<evidence type="ECO:0000313" key="1">
    <source>
        <dbReference type="EMBL" id="GLJ68668.1"/>
    </source>
</evidence>
<gene>
    <name evidence="1" type="ORF">GCM10017579_27040</name>
</gene>
<organism evidence="1 2">
    <name type="scientific">Nocardioides luteus</name>
    <dbReference type="NCBI Taxonomy" id="1844"/>
    <lineage>
        <taxon>Bacteria</taxon>
        <taxon>Bacillati</taxon>
        <taxon>Actinomycetota</taxon>
        <taxon>Actinomycetes</taxon>
        <taxon>Propionibacteriales</taxon>
        <taxon>Nocardioidaceae</taxon>
        <taxon>Nocardioides</taxon>
    </lineage>
</organism>
<name>A0ABQ5SWZ1_9ACTN</name>
<evidence type="ECO:0008006" key="3">
    <source>
        <dbReference type="Google" id="ProtNLM"/>
    </source>
</evidence>
<accession>A0ABQ5SWZ1</accession>
<reference evidence="1" key="1">
    <citation type="journal article" date="2014" name="Int. J. Syst. Evol. Microbiol.">
        <title>Complete genome of a new Firmicutes species belonging to the dominant human colonic microbiota ('Ruminococcus bicirculans') reveals two chromosomes and a selective capacity to utilize plant glucans.</title>
        <authorList>
            <consortium name="NISC Comparative Sequencing Program"/>
            <person name="Wegmann U."/>
            <person name="Louis P."/>
            <person name="Goesmann A."/>
            <person name="Henrissat B."/>
            <person name="Duncan S.H."/>
            <person name="Flint H.J."/>
        </authorList>
    </citation>
    <scope>NUCLEOTIDE SEQUENCE</scope>
    <source>
        <strain evidence="1">VKM Ac-1246</strain>
    </source>
</reference>
<keyword evidence="2" id="KW-1185">Reference proteome</keyword>
<evidence type="ECO:0000313" key="2">
    <source>
        <dbReference type="Proteomes" id="UP001142292"/>
    </source>
</evidence>
<dbReference type="RefSeq" id="WP_189118945.1">
    <property type="nucleotide sequence ID" value="NZ_BMRK01000009.1"/>
</dbReference>
<reference evidence="1" key="2">
    <citation type="submission" date="2023-01" db="EMBL/GenBank/DDBJ databases">
        <authorList>
            <person name="Sun Q."/>
            <person name="Evtushenko L."/>
        </authorList>
    </citation>
    <scope>NUCLEOTIDE SEQUENCE</scope>
    <source>
        <strain evidence="1">VKM Ac-1246</strain>
    </source>
</reference>